<keyword evidence="2" id="KW-0479">Metal-binding</keyword>
<dbReference type="GO" id="GO:0004497">
    <property type="term" value="F:monooxygenase activity"/>
    <property type="evidence" value="ECO:0007669"/>
    <property type="project" value="UniProtKB-KW"/>
</dbReference>
<name>A0A395NDY2_TRIAR</name>
<dbReference type="InterPro" id="IPR001128">
    <property type="entry name" value="Cyt_P450"/>
</dbReference>
<comment type="cofactor">
    <cofactor evidence="1">
        <name>heme</name>
        <dbReference type="ChEBI" id="CHEBI:30413"/>
    </cofactor>
</comment>
<dbReference type="GO" id="GO:0016705">
    <property type="term" value="F:oxidoreductase activity, acting on paired donors, with incorporation or reduction of molecular oxygen"/>
    <property type="evidence" value="ECO:0007669"/>
    <property type="project" value="InterPro"/>
</dbReference>
<dbReference type="Gene3D" id="1.10.630.10">
    <property type="entry name" value="Cytochrome P450"/>
    <property type="match status" value="1"/>
</dbReference>
<dbReference type="GO" id="GO:0005506">
    <property type="term" value="F:iron ion binding"/>
    <property type="evidence" value="ECO:0007669"/>
    <property type="project" value="InterPro"/>
</dbReference>
<dbReference type="PANTHER" id="PTHR24303:SF31">
    <property type="entry name" value="CYTOCHROME P450 307A1-RELATED"/>
    <property type="match status" value="1"/>
</dbReference>
<keyword evidence="3" id="KW-0560">Oxidoreductase</keyword>
<dbReference type="Proteomes" id="UP000266272">
    <property type="component" value="Unassembled WGS sequence"/>
</dbReference>
<dbReference type="SUPFAM" id="SSF48264">
    <property type="entry name" value="Cytochrome P450"/>
    <property type="match status" value="1"/>
</dbReference>
<organism evidence="6 7">
    <name type="scientific">Trichoderma arundinaceum</name>
    <dbReference type="NCBI Taxonomy" id="490622"/>
    <lineage>
        <taxon>Eukaryota</taxon>
        <taxon>Fungi</taxon>
        <taxon>Dikarya</taxon>
        <taxon>Ascomycota</taxon>
        <taxon>Pezizomycotina</taxon>
        <taxon>Sordariomycetes</taxon>
        <taxon>Hypocreomycetidae</taxon>
        <taxon>Hypocreales</taxon>
        <taxon>Hypocreaceae</taxon>
        <taxon>Trichoderma</taxon>
    </lineage>
</organism>
<sequence length="149" mass="16760">MIDKETALAEKEHRRPEIVSRKFFDKILTLLVAVHDTTRTAIIWALKILSDNPEAQDKLRAELRAVYSEANAKKRYPTVREINRIDSHYRDAAIEGIIRRSRTESALASTAMVDVELLGHRIPKGTGVFSMGNGPGFFAPAFQIKGLRS</sequence>
<dbReference type="AlphaFoldDB" id="A0A395NDY2"/>
<evidence type="ECO:0000256" key="3">
    <source>
        <dbReference type="ARBA" id="ARBA00023002"/>
    </source>
</evidence>
<comment type="caution">
    <text evidence="6">The sequence shown here is derived from an EMBL/GenBank/DDBJ whole genome shotgun (WGS) entry which is preliminary data.</text>
</comment>
<keyword evidence="4" id="KW-0408">Iron</keyword>
<dbReference type="InterPro" id="IPR036396">
    <property type="entry name" value="Cyt_P450_sf"/>
</dbReference>
<dbReference type="STRING" id="490622.A0A395NDY2"/>
<dbReference type="GO" id="GO:0020037">
    <property type="term" value="F:heme binding"/>
    <property type="evidence" value="ECO:0007669"/>
    <property type="project" value="InterPro"/>
</dbReference>
<evidence type="ECO:0000313" key="6">
    <source>
        <dbReference type="EMBL" id="RFU74037.1"/>
    </source>
</evidence>
<evidence type="ECO:0000256" key="2">
    <source>
        <dbReference type="ARBA" id="ARBA00022723"/>
    </source>
</evidence>
<keyword evidence="5 6" id="KW-0503">Monooxygenase</keyword>
<reference evidence="6 7" key="1">
    <citation type="journal article" date="2018" name="PLoS Pathog.">
        <title>Evolution of structural diversity of trichothecenes, a family of toxins produced by plant pathogenic and entomopathogenic fungi.</title>
        <authorList>
            <person name="Proctor R.H."/>
            <person name="McCormick S.P."/>
            <person name="Kim H.S."/>
            <person name="Cardoza R.E."/>
            <person name="Stanley A.M."/>
            <person name="Lindo L."/>
            <person name="Kelly A."/>
            <person name="Brown D.W."/>
            <person name="Lee T."/>
            <person name="Vaughan M.M."/>
            <person name="Alexander N.J."/>
            <person name="Busman M."/>
            <person name="Gutierrez S."/>
        </authorList>
    </citation>
    <scope>NUCLEOTIDE SEQUENCE [LARGE SCALE GENOMIC DNA]</scope>
    <source>
        <strain evidence="6 7">IBT 40837</strain>
    </source>
</reference>
<evidence type="ECO:0000256" key="1">
    <source>
        <dbReference type="ARBA" id="ARBA00001971"/>
    </source>
</evidence>
<evidence type="ECO:0000256" key="4">
    <source>
        <dbReference type="ARBA" id="ARBA00023004"/>
    </source>
</evidence>
<evidence type="ECO:0000256" key="5">
    <source>
        <dbReference type="ARBA" id="ARBA00023033"/>
    </source>
</evidence>
<gene>
    <name evidence="6" type="ORF">TARUN_8216</name>
</gene>
<evidence type="ECO:0000313" key="7">
    <source>
        <dbReference type="Proteomes" id="UP000266272"/>
    </source>
</evidence>
<accession>A0A395NDY2</accession>
<dbReference type="OrthoDB" id="1470350at2759"/>
<dbReference type="EMBL" id="PXOA01000580">
    <property type="protein sequence ID" value="RFU74037.1"/>
    <property type="molecule type" value="Genomic_DNA"/>
</dbReference>
<protein>
    <submittedName>
        <fullName evidence="6">Cytochrome p450 monooxygenase</fullName>
    </submittedName>
</protein>
<dbReference type="PANTHER" id="PTHR24303">
    <property type="entry name" value="HEME-BINDING MONOOXYGENASE FAMILY"/>
    <property type="match status" value="1"/>
</dbReference>
<keyword evidence="7" id="KW-1185">Reference proteome</keyword>
<proteinExistence type="predicted"/>
<dbReference type="Pfam" id="PF00067">
    <property type="entry name" value="p450"/>
    <property type="match status" value="1"/>
</dbReference>